<comment type="caution">
    <text evidence="1">The sequence shown here is derived from an EMBL/GenBank/DDBJ whole genome shotgun (WGS) entry which is preliminary data.</text>
</comment>
<dbReference type="Proteomes" id="UP000310066">
    <property type="component" value="Unassembled WGS sequence"/>
</dbReference>
<accession>A0A4U0UK02</accession>
<reference evidence="1 2" key="1">
    <citation type="submission" date="2017-03" db="EMBL/GenBank/DDBJ databases">
        <title>Genomes of endolithic fungi from Antarctica.</title>
        <authorList>
            <person name="Coleine C."/>
            <person name="Masonjones S."/>
            <person name="Stajich J.E."/>
        </authorList>
    </citation>
    <scope>NUCLEOTIDE SEQUENCE [LARGE SCALE GENOMIC DNA]</scope>
    <source>
        <strain evidence="1 2">CCFEE 5311</strain>
    </source>
</reference>
<sequence length="120" mass="13083">MSGASYDVNDIEEAQVTFTKSNIKMIWTAKENLSILQLAEKAGLKPDFGCRSGALRSRASGDVEHSGRARATMETIDHMANCSMAQRVAEDVRGRAFPAVQTGMSDVAEVEAGRLERTYL</sequence>
<dbReference type="GO" id="GO:0051536">
    <property type="term" value="F:iron-sulfur cluster binding"/>
    <property type="evidence" value="ECO:0007669"/>
    <property type="project" value="InterPro"/>
</dbReference>
<protein>
    <submittedName>
        <fullName evidence="1">Uncharacterized protein</fullName>
    </submittedName>
</protein>
<dbReference type="Gene3D" id="3.10.20.30">
    <property type="match status" value="1"/>
</dbReference>
<organism evidence="1 2">
    <name type="scientific">Friedmanniomyces endolithicus</name>
    <dbReference type="NCBI Taxonomy" id="329885"/>
    <lineage>
        <taxon>Eukaryota</taxon>
        <taxon>Fungi</taxon>
        <taxon>Dikarya</taxon>
        <taxon>Ascomycota</taxon>
        <taxon>Pezizomycotina</taxon>
        <taxon>Dothideomycetes</taxon>
        <taxon>Dothideomycetidae</taxon>
        <taxon>Mycosphaerellales</taxon>
        <taxon>Teratosphaeriaceae</taxon>
        <taxon>Friedmanniomyces</taxon>
    </lineage>
</organism>
<dbReference type="AlphaFoldDB" id="A0A4U0UK02"/>
<evidence type="ECO:0000313" key="2">
    <source>
        <dbReference type="Proteomes" id="UP000310066"/>
    </source>
</evidence>
<dbReference type="SUPFAM" id="SSF54292">
    <property type="entry name" value="2Fe-2S ferredoxin-like"/>
    <property type="match status" value="1"/>
</dbReference>
<proteinExistence type="predicted"/>
<dbReference type="OrthoDB" id="5238236at2759"/>
<dbReference type="InterPro" id="IPR036010">
    <property type="entry name" value="2Fe-2S_ferredoxin-like_sf"/>
</dbReference>
<evidence type="ECO:0000313" key="1">
    <source>
        <dbReference type="EMBL" id="TKA36031.1"/>
    </source>
</evidence>
<dbReference type="InterPro" id="IPR012675">
    <property type="entry name" value="Beta-grasp_dom_sf"/>
</dbReference>
<name>A0A4U0UK02_9PEZI</name>
<gene>
    <name evidence="1" type="ORF">B0A54_12256</name>
</gene>
<dbReference type="EMBL" id="NAJP01000064">
    <property type="protein sequence ID" value="TKA36031.1"/>
    <property type="molecule type" value="Genomic_DNA"/>
</dbReference>